<evidence type="ECO:0000313" key="19">
    <source>
        <dbReference type="Proteomes" id="UP000324632"/>
    </source>
</evidence>
<feature type="chain" id="PRO_5023584934" description="Transforming growth factor beta" evidence="14">
    <location>
        <begin position="20"/>
        <end position="379"/>
    </location>
</feature>
<evidence type="ECO:0000313" key="18">
    <source>
        <dbReference type="EMBL" id="KAA0701696.1"/>
    </source>
</evidence>
<dbReference type="Gene3D" id="2.60.120.970">
    <property type="match status" value="1"/>
</dbReference>
<evidence type="ECO:0000256" key="10">
    <source>
        <dbReference type="ARBA" id="ARBA00023180"/>
    </source>
</evidence>
<evidence type="ECO:0000259" key="17">
    <source>
        <dbReference type="PROSITE" id="PS51362"/>
    </source>
</evidence>
<keyword evidence="11 14" id="KW-0497">Mitogen</keyword>
<accession>A0A5A9MXA6</accession>
<protein>
    <recommendedName>
        <fullName evidence="14">Transforming growth factor beta</fullName>
    </recommendedName>
</protein>
<organism evidence="18 19">
    <name type="scientific">Triplophysa tibetana</name>
    <dbReference type="NCBI Taxonomy" id="1572043"/>
    <lineage>
        <taxon>Eukaryota</taxon>
        <taxon>Metazoa</taxon>
        <taxon>Chordata</taxon>
        <taxon>Craniata</taxon>
        <taxon>Vertebrata</taxon>
        <taxon>Euteleostomi</taxon>
        <taxon>Actinopterygii</taxon>
        <taxon>Neopterygii</taxon>
        <taxon>Teleostei</taxon>
        <taxon>Ostariophysi</taxon>
        <taxon>Cypriniformes</taxon>
        <taxon>Nemacheilidae</taxon>
        <taxon>Triplophysa</taxon>
    </lineage>
</organism>
<proteinExistence type="inferred from homology"/>
<dbReference type="InterPro" id="IPR029034">
    <property type="entry name" value="Cystine-knot_cytokine"/>
</dbReference>
<keyword evidence="6" id="KW-0165">Cleavage on pair of basic residues</keyword>
<dbReference type="Gene3D" id="2.10.90.10">
    <property type="entry name" value="Cystine-knot cytokines"/>
    <property type="match status" value="1"/>
</dbReference>
<keyword evidence="7 14" id="KW-0732">Signal</keyword>
<dbReference type="PANTHER" id="PTHR11848">
    <property type="entry name" value="TGF-BETA FAMILY"/>
    <property type="match status" value="1"/>
</dbReference>
<keyword evidence="10" id="KW-0325">Glycoprotein</keyword>
<dbReference type="InterPro" id="IPR003939">
    <property type="entry name" value="TGFb1"/>
</dbReference>
<dbReference type="PANTHER" id="PTHR11848:SF125">
    <property type="entry name" value="TRANSFORMING GROWTH FACTOR BETA-1 PROPROTEIN"/>
    <property type="match status" value="1"/>
</dbReference>
<keyword evidence="19" id="KW-1185">Reference proteome</keyword>
<feature type="disulfide bond" evidence="15">
    <location>
        <begin position="315"/>
        <end position="378"/>
    </location>
</feature>
<dbReference type="GO" id="GO:0042127">
    <property type="term" value="P:regulation of cell population proliferation"/>
    <property type="evidence" value="ECO:0007669"/>
    <property type="project" value="TreeGrafter"/>
</dbReference>
<evidence type="ECO:0000256" key="11">
    <source>
        <dbReference type="ARBA" id="ARBA00023246"/>
    </source>
</evidence>
<evidence type="ECO:0000256" key="16">
    <source>
        <dbReference type="RuleBase" id="RU000354"/>
    </source>
</evidence>
<feature type="disulfide bond" description="Interchain" evidence="15">
    <location>
        <position position="344"/>
    </location>
</feature>
<evidence type="ECO:0000256" key="12">
    <source>
        <dbReference type="ARBA" id="ARBA00057824"/>
    </source>
</evidence>
<dbReference type="SMART" id="SM00204">
    <property type="entry name" value="TGFB"/>
    <property type="match status" value="1"/>
</dbReference>
<evidence type="ECO:0000256" key="6">
    <source>
        <dbReference type="ARBA" id="ARBA00022685"/>
    </source>
</evidence>
<reference evidence="18 19" key="1">
    <citation type="journal article" date="2019" name="Mol. Ecol. Resour.">
        <title>Chromosome-level genome assembly of Triplophysa tibetana, a fish adapted to the harsh high-altitude environment of the Tibetan Plateau.</title>
        <authorList>
            <person name="Yang X."/>
            <person name="Liu H."/>
            <person name="Ma Z."/>
            <person name="Zou Y."/>
            <person name="Zou M."/>
            <person name="Mao Y."/>
            <person name="Li X."/>
            <person name="Wang H."/>
            <person name="Chen T."/>
            <person name="Wang W."/>
            <person name="Yang R."/>
        </authorList>
    </citation>
    <scope>NUCLEOTIDE SEQUENCE [LARGE SCALE GENOMIC DNA]</scope>
    <source>
        <strain evidence="18">TTIB1903HZAU</strain>
        <tissue evidence="18">Muscle</tissue>
    </source>
</reference>
<dbReference type="GO" id="GO:0005615">
    <property type="term" value="C:extracellular space"/>
    <property type="evidence" value="ECO:0007669"/>
    <property type="project" value="UniProtKB-UniRule"/>
</dbReference>
<evidence type="ECO:0000256" key="3">
    <source>
        <dbReference type="ARBA" id="ARBA00006656"/>
    </source>
</evidence>
<evidence type="ECO:0000256" key="14">
    <source>
        <dbReference type="PIRNR" id="PIRNR001787"/>
    </source>
</evidence>
<dbReference type="InterPro" id="IPR015615">
    <property type="entry name" value="TGF-beta-rel"/>
</dbReference>
<feature type="signal peptide" evidence="14">
    <location>
        <begin position="1"/>
        <end position="19"/>
    </location>
</feature>
<dbReference type="Pfam" id="PF00688">
    <property type="entry name" value="TGFb_propeptide"/>
    <property type="match status" value="1"/>
</dbReference>
<evidence type="ECO:0000256" key="4">
    <source>
        <dbReference type="ARBA" id="ARBA00022525"/>
    </source>
</evidence>
<evidence type="ECO:0000256" key="5">
    <source>
        <dbReference type="ARBA" id="ARBA00022530"/>
    </source>
</evidence>
<feature type="disulfide bond" evidence="15">
    <location>
        <begin position="282"/>
        <end position="345"/>
    </location>
</feature>
<evidence type="ECO:0000256" key="8">
    <source>
        <dbReference type="ARBA" id="ARBA00023030"/>
    </source>
</evidence>
<dbReference type="PRINTS" id="PR01424">
    <property type="entry name" value="TGFBETA1"/>
</dbReference>
<dbReference type="GO" id="GO:0005160">
    <property type="term" value="F:transforming growth factor beta receptor binding"/>
    <property type="evidence" value="ECO:0007669"/>
    <property type="project" value="InterPro"/>
</dbReference>
<keyword evidence="5" id="KW-0272">Extracellular matrix</keyword>
<dbReference type="PIRSF" id="PIRSF001787">
    <property type="entry name" value="TGF-beta"/>
    <property type="match status" value="1"/>
</dbReference>
<dbReference type="EMBL" id="SOYY01000025">
    <property type="protein sequence ID" value="KAA0701696.1"/>
    <property type="molecule type" value="Genomic_DNA"/>
</dbReference>
<keyword evidence="8 14" id="KW-0339">Growth factor</keyword>
<name>A0A5A9MXA6_9TELE</name>
<evidence type="ECO:0000256" key="1">
    <source>
        <dbReference type="ARBA" id="ARBA00002007"/>
    </source>
</evidence>
<feature type="disulfide bond" evidence="15">
    <location>
        <begin position="311"/>
        <end position="376"/>
    </location>
</feature>
<dbReference type="PROSITE" id="PS00250">
    <property type="entry name" value="TGF_BETA_1"/>
    <property type="match status" value="1"/>
</dbReference>
<comment type="subunit">
    <text evidence="13">Latency-associated peptide: Homodimer; disulfide-linked. Latency-associated peptide: Interacts with Transforming growth factor beta-1 (TGF-beta-1) chain; interaction is non-covalent and maintains (TGF-beta-1) in a latent state; each Latency-associated peptide (LAP) monomer interacts with TGF-beta-1 in the other monomer. Transforming growth factor beta-1: Homodimer; disulfide-linked. Transforming growth factor beta-1: Interacts with TGF-beta receptors (tgfbr1 and tgfbr2), leading to signal transduction. Interacts with EFEMP2.</text>
</comment>
<evidence type="ECO:0000256" key="15">
    <source>
        <dbReference type="PIRSR" id="PIRSR001787-1"/>
    </source>
</evidence>
<dbReference type="GO" id="GO:0008083">
    <property type="term" value="F:growth factor activity"/>
    <property type="evidence" value="ECO:0007669"/>
    <property type="project" value="UniProtKB-UniRule"/>
</dbReference>
<evidence type="ECO:0000256" key="13">
    <source>
        <dbReference type="ARBA" id="ARBA00065283"/>
    </source>
</evidence>
<feature type="domain" description="TGF-beta family profile" evidence="17">
    <location>
        <begin position="264"/>
        <end position="379"/>
    </location>
</feature>
<dbReference type="PROSITE" id="PS51362">
    <property type="entry name" value="TGF_BETA_2"/>
    <property type="match status" value="1"/>
</dbReference>
<keyword evidence="4 14" id="KW-0964">Secreted</keyword>
<dbReference type="InterPro" id="IPR016319">
    <property type="entry name" value="TGF-beta"/>
</dbReference>
<evidence type="ECO:0000256" key="7">
    <source>
        <dbReference type="ARBA" id="ARBA00022729"/>
    </source>
</evidence>
<gene>
    <name evidence="18" type="ORF">E1301_Tti018545</name>
</gene>
<dbReference type="FunFam" id="2.10.90.10:FF:000004">
    <property type="entry name" value="Transforming growth factor beta"/>
    <property type="match status" value="1"/>
</dbReference>
<comment type="function">
    <text evidence="1">Transforming growth factor beta-1 proprotein: Precursor of the Latency-associated peptide (LAP) and Transforming growth factor beta-1 (TGF-beta-1) chains, which constitute the regulatory and active subunit of TGF-beta-1, respectively.</text>
</comment>
<dbReference type="InterPro" id="IPR017948">
    <property type="entry name" value="TGFb_CS"/>
</dbReference>
<comment type="caution">
    <text evidence="18">The sequence shown here is derived from an EMBL/GenBank/DDBJ whole genome shotgun (WGS) entry which is preliminary data.</text>
</comment>
<dbReference type="SUPFAM" id="SSF57501">
    <property type="entry name" value="Cystine-knot cytokines"/>
    <property type="match status" value="1"/>
</dbReference>
<comment type="similarity">
    <text evidence="3 14 16">Belongs to the TGF-beta family.</text>
</comment>
<dbReference type="Proteomes" id="UP000324632">
    <property type="component" value="Chromosome 25"/>
</dbReference>
<keyword evidence="9 15" id="KW-1015">Disulfide bond</keyword>
<dbReference type="GO" id="GO:0051781">
    <property type="term" value="P:positive regulation of cell division"/>
    <property type="evidence" value="ECO:0007669"/>
    <property type="project" value="UniProtKB-UniRule"/>
</dbReference>
<dbReference type="AlphaFoldDB" id="A0A5A9MXA6"/>
<evidence type="ECO:0000256" key="2">
    <source>
        <dbReference type="ARBA" id="ARBA00004498"/>
    </source>
</evidence>
<dbReference type="CDD" id="cd19384">
    <property type="entry name" value="TGF_beta_TGFB1"/>
    <property type="match status" value="1"/>
</dbReference>
<dbReference type="InterPro" id="IPR001839">
    <property type="entry name" value="TGF-b_C"/>
</dbReference>
<dbReference type="GO" id="GO:0005125">
    <property type="term" value="F:cytokine activity"/>
    <property type="evidence" value="ECO:0007669"/>
    <property type="project" value="TreeGrafter"/>
</dbReference>
<comment type="subcellular location">
    <subcellularLocation>
        <location evidence="2">Secreted</location>
        <location evidence="2">Extracellular space</location>
        <location evidence="2">Extracellular matrix</location>
    </subcellularLocation>
</comment>
<dbReference type="PRINTS" id="PR01423">
    <property type="entry name" value="TGFBETA"/>
</dbReference>
<comment type="subunit">
    <text evidence="14">Homodimer; disulfide-linked.</text>
</comment>
<dbReference type="GO" id="GO:0007179">
    <property type="term" value="P:transforming growth factor beta receptor signaling pathway"/>
    <property type="evidence" value="ECO:0007669"/>
    <property type="project" value="TreeGrafter"/>
</dbReference>
<comment type="function">
    <text evidence="12">Required to maintain the Transforming growth factor beta-1 (TGF-beta-1) chain in a latent state during storage in extracellular matrix. Associates non-covalently with TGF-beta-1 and regulates its activation via interaction with 'milieu molecules', such as LTBP1, LRRC32/GARP and LRRC33/NRROS, that control activation of TGF-beta-1. Interaction with integrins (ITGAV:ITGB6 or ITGAV:ITGB8) results in distortion of the Latency-associated peptide chain and subsequent release of the active TGF-beta-1.</text>
</comment>
<dbReference type="InterPro" id="IPR001111">
    <property type="entry name" value="TGF-b_propeptide"/>
</dbReference>
<dbReference type="Pfam" id="PF00019">
    <property type="entry name" value="TGF_beta"/>
    <property type="match status" value="1"/>
</dbReference>
<evidence type="ECO:0000256" key="9">
    <source>
        <dbReference type="ARBA" id="ARBA00023157"/>
    </source>
</evidence>
<sequence>MRLLCLALTALFMVVGTESMSTCKTLDLEVVKKKRIEAIRGQILSKLRMNKEPEIDKDDDGQKIPDSLLSLYNSTVELSEEIKMKPVPVQAEGEDYFGKEVHKFIMRQVMNGTKHQMLYNVSEMRLSIPDHRLLSQAELRLRIKNPTMEQEQRLELYHGVGDRARYLGTRFVTKDSTDRWLSFDVRQTITEWLQSTEDEQSLELRVYCGCKTDKDQQNADKFLFTISGLDKQRGDTGSIALMMVKPYILALSLPSNGNTLASARKKRAVGTDETCDEKTETCCMRKLYIDFRKDLNWKWIHKPKGYFANYCMGSCTYIWNAENKYSQILALYKHHNPGASAQPCCVPAVLDPLPILYYVGRQHKVEQLSNMVVRSCKCS</sequence>